<gene>
    <name evidence="1" type="ORF">TIFTF001_011081</name>
</gene>
<sequence>MEREKWRFFEVGLSGKIEYVRGLELGRAKKRRAKKSIKRTVLAAQETKKCWFVLSIGKRAWNSKVEI</sequence>
<keyword evidence="2" id="KW-1185">Reference proteome</keyword>
<dbReference type="Proteomes" id="UP001187192">
    <property type="component" value="Unassembled WGS sequence"/>
</dbReference>
<protein>
    <submittedName>
        <fullName evidence="1">Uncharacterized protein</fullName>
    </submittedName>
</protein>
<reference evidence="1" key="1">
    <citation type="submission" date="2023-07" db="EMBL/GenBank/DDBJ databases">
        <title>draft genome sequence of fig (Ficus carica).</title>
        <authorList>
            <person name="Takahashi T."/>
            <person name="Nishimura K."/>
        </authorList>
    </citation>
    <scope>NUCLEOTIDE SEQUENCE</scope>
</reference>
<organism evidence="1 2">
    <name type="scientific">Ficus carica</name>
    <name type="common">Common fig</name>
    <dbReference type="NCBI Taxonomy" id="3494"/>
    <lineage>
        <taxon>Eukaryota</taxon>
        <taxon>Viridiplantae</taxon>
        <taxon>Streptophyta</taxon>
        <taxon>Embryophyta</taxon>
        <taxon>Tracheophyta</taxon>
        <taxon>Spermatophyta</taxon>
        <taxon>Magnoliopsida</taxon>
        <taxon>eudicotyledons</taxon>
        <taxon>Gunneridae</taxon>
        <taxon>Pentapetalae</taxon>
        <taxon>rosids</taxon>
        <taxon>fabids</taxon>
        <taxon>Rosales</taxon>
        <taxon>Moraceae</taxon>
        <taxon>Ficeae</taxon>
        <taxon>Ficus</taxon>
    </lineage>
</organism>
<evidence type="ECO:0000313" key="2">
    <source>
        <dbReference type="Proteomes" id="UP001187192"/>
    </source>
</evidence>
<evidence type="ECO:0000313" key="1">
    <source>
        <dbReference type="EMBL" id="GMN41853.1"/>
    </source>
</evidence>
<dbReference type="Gramene" id="FCD_00014722-RA">
    <property type="protein sequence ID" value="FCD_00014722-RA:cds"/>
    <property type="gene ID" value="FCD_00014722"/>
</dbReference>
<dbReference type="EMBL" id="BTGU01000013">
    <property type="protein sequence ID" value="GMN41853.1"/>
    <property type="molecule type" value="Genomic_DNA"/>
</dbReference>
<proteinExistence type="predicted"/>
<name>A0AA87ZSU4_FICCA</name>
<comment type="caution">
    <text evidence="1">The sequence shown here is derived from an EMBL/GenBank/DDBJ whole genome shotgun (WGS) entry which is preliminary data.</text>
</comment>
<dbReference type="AlphaFoldDB" id="A0AA87ZSU4"/>
<accession>A0AA87ZSU4</accession>